<reference evidence="12 13" key="1">
    <citation type="journal article" date="2014" name="Int. J. Syst. Evol. Microbiol.">
        <title>Thermococcus paralvinellae sp. nov. and Thermococcus cleftensis sp. nov. of hyperthermophilic heterotrophs from deep-sea hydrothermal vents.</title>
        <authorList>
            <person name="Hensley S.A."/>
            <person name="Jung J.H."/>
            <person name="Park C.S."/>
            <person name="Holden J.F."/>
        </authorList>
    </citation>
    <scope>NUCLEOTIDE SEQUENCE [LARGE SCALE GENOMIC DNA]</scope>
    <source>
        <strain evidence="12 13">ES1</strain>
    </source>
</reference>
<gene>
    <name evidence="12" type="ORF">TES1_1165</name>
</gene>
<keyword evidence="7" id="KW-0479">Metal-binding</keyword>
<evidence type="ECO:0000256" key="3">
    <source>
        <dbReference type="ARBA" id="ARBA00010763"/>
    </source>
</evidence>
<proteinExistence type="inferred from homology"/>
<evidence type="ECO:0000256" key="6">
    <source>
        <dbReference type="ARBA" id="ARBA00022679"/>
    </source>
</evidence>
<dbReference type="InterPro" id="IPR036688">
    <property type="entry name" value="MoeA_C_domain_IV_sf"/>
</dbReference>
<dbReference type="Gene3D" id="3.90.105.10">
    <property type="entry name" value="Molybdopterin biosynthesis moea protein, domain 2"/>
    <property type="match status" value="1"/>
</dbReference>
<evidence type="ECO:0000259" key="11">
    <source>
        <dbReference type="SMART" id="SM00852"/>
    </source>
</evidence>
<evidence type="ECO:0000313" key="12">
    <source>
        <dbReference type="EMBL" id="AHF80549.1"/>
    </source>
</evidence>
<dbReference type="EC" id="2.10.1.1" evidence="4"/>
<dbReference type="Gene3D" id="3.40.980.10">
    <property type="entry name" value="MoaB/Mog-like domain"/>
    <property type="match status" value="1"/>
</dbReference>
<evidence type="ECO:0000256" key="10">
    <source>
        <dbReference type="ARBA" id="ARBA00047317"/>
    </source>
</evidence>
<dbReference type="Proteomes" id="UP000019027">
    <property type="component" value="Chromosome"/>
</dbReference>
<dbReference type="SMART" id="SM00852">
    <property type="entry name" value="MoCF_biosynth"/>
    <property type="match status" value="1"/>
</dbReference>
<dbReference type="KEGG" id="ths:TES1_1165"/>
<keyword evidence="13" id="KW-1185">Reference proteome</keyword>
<dbReference type="AlphaFoldDB" id="W0I3E0"/>
<dbReference type="InterPro" id="IPR036425">
    <property type="entry name" value="MoaB/Mog-like_dom_sf"/>
</dbReference>
<dbReference type="NCBIfam" id="NF045515">
    <property type="entry name" value="Glp_gephyrin"/>
    <property type="match status" value="1"/>
</dbReference>
<dbReference type="PANTHER" id="PTHR10192">
    <property type="entry name" value="MOLYBDOPTERIN BIOSYNTHESIS PROTEIN"/>
    <property type="match status" value="1"/>
</dbReference>
<keyword evidence="6" id="KW-0808">Transferase</keyword>
<evidence type="ECO:0000256" key="5">
    <source>
        <dbReference type="ARBA" id="ARBA00022505"/>
    </source>
</evidence>
<dbReference type="FunFam" id="3.40.980.10:FF:000004">
    <property type="entry name" value="Molybdopterin molybdenumtransferase"/>
    <property type="match status" value="1"/>
</dbReference>
<dbReference type="CDD" id="cd00887">
    <property type="entry name" value="MoeA"/>
    <property type="match status" value="1"/>
</dbReference>
<evidence type="ECO:0000256" key="4">
    <source>
        <dbReference type="ARBA" id="ARBA00013269"/>
    </source>
</evidence>
<evidence type="ECO:0000256" key="2">
    <source>
        <dbReference type="ARBA" id="ARBA00005046"/>
    </source>
</evidence>
<protein>
    <recommendedName>
        <fullName evidence="4">molybdopterin molybdotransferase</fullName>
        <ecNumber evidence="4">2.10.1.1</ecNumber>
    </recommendedName>
</protein>
<keyword evidence="9" id="KW-0501">Molybdenum cofactor biosynthesis</keyword>
<dbReference type="GO" id="GO:0046872">
    <property type="term" value="F:metal ion binding"/>
    <property type="evidence" value="ECO:0007669"/>
    <property type="project" value="UniProtKB-KW"/>
</dbReference>
<evidence type="ECO:0000256" key="1">
    <source>
        <dbReference type="ARBA" id="ARBA00001946"/>
    </source>
</evidence>
<sequence length="425" mass="46527">MREQGKSKCLPKAFLLKDRAFYGDGMAFLKVIPLEEALKVINSFPLEPKIEEIKLEEALGRVLVEDIESPIDVPPFDRATVDGYAVKSKDTWKASETNPVKLKVVGEINAGDTPEIELKDEESIYISTGAPLPKGADAVIPFEEVDRENEWVIIYKPVYPDYGVMKAGADIPKGKLLLKKGTRLGFKETALLSAVGFEKVKVFAKPKVAVISTGNEIILPGKKLKYGQIYDINGRAVSDAVRELGGEAYFLGIARDDRESLKEKILEGLKYDIIILSGGASGGIRDLTASIIEELGEIKVHGIAIQPGKPTIIGLIEGKPIFGLPGYPTSCLTNFTLLVAPLIKKLLGQSQEYRKVKKRLAHKVFSVKGRRQFLPVRIENNKAVPILKGSGAVTSFIDADGFIEVPENVEILDEGEEVEVILFGV</sequence>
<dbReference type="STRING" id="582419.TES1_1165"/>
<dbReference type="Pfam" id="PF03454">
    <property type="entry name" value="MoeA_C"/>
    <property type="match status" value="1"/>
</dbReference>
<dbReference type="InterPro" id="IPR005110">
    <property type="entry name" value="MoeA_linker/N"/>
</dbReference>
<dbReference type="SUPFAM" id="SSF63867">
    <property type="entry name" value="MoeA C-terminal domain-like"/>
    <property type="match status" value="1"/>
</dbReference>
<dbReference type="FunFam" id="2.40.340.10:FF:000005">
    <property type="entry name" value="Molybdopterin molybdenumtransferase MoeA"/>
    <property type="match status" value="1"/>
</dbReference>
<dbReference type="InterPro" id="IPR036135">
    <property type="entry name" value="MoeA_linker/N_sf"/>
</dbReference>
<dbReference type="SUPFAM" id="SSF53218">
    <property type="entry name" value="Molybdenum cofactor biosynthesis proteins"/>
    <property type="match status" value="1"/>
</dbReference>
<keyword evidence="8" id="KW-0460">Magnesium</keyword>
<comment type="similarity">
    <text evidence="3">Belongs to the MoeA family.</text>
</comment>
<evidence type="ECO:0000256" key="7">
    <source>
        <dbReference type="ARBA" id="ARBA00022723"/>
    </source>
</evidence>
<dbReference type="GO" id="GO:0006777">
    <property type="term" value="P:Mo-molybdopterin cofactor biosynthetic process"/>
    <property type="evidence" value="ECO:0007669"/>
    <property type="project" value="UniProtKB-KW"/>
</dbReference>
<comment type="catalytic activity">
    <reaction evidence="10">
        <text>adenylyl-molybdopterin + molybdate = Mo-molybdopterin + AMP + H(+)</text>
        <dbReference type="Rhea" id="RHEA:35047"/>
        <dbReference type="ChEBI" id="CHEBI:15378"/>
        <dbReference type="ChEBI" id="CHEBI:36264"/>
        <dbReference type="ChEBI" id="CHEBI:62727"/>
        <dbReference type="ChEBI" id="CHEBI:71302"/>
        <dbReference type="ChEBI" id="CHEBI:456215"/>
        <dbReference type="EC" id="2.10.1.1"/>
    </reaction>
</comment>
<dbReference type="PANTHER" id="PTHR10192:SF5">
    <property type="entry name" value="GEPHYRIN"/>
    <property type="match status" value="1"/>
</dbReference>
<name>W0I3E0_9EURY</name>
<dbReference type="Gene3D" id="2.170.190.11">
    <property type="entry name" value="Molybdopterin biosynthesis moea protein, domain 3"/>
    <property type="match status" value="1"/>
</dbReference>
<comment type="pathway">
    <text evidence="2">Cofactor biosynthesis; molybdopterin biosynthesis.</text>
</comment>
<dbReference type="GO" id="GO:0061599">
    <property type="term" value="F:molybdopterin molybdotransferase activity"/>
    <property type="evidence" value="ECO:0007669"/>
    <property type="project" value="UniProtKB-EC"/>
</dbReference>
<evidence type="ECO:0000313" key="13">
    <source>
        <dbReference type="Proteomes" id="UP000019027"/>
    </source>
</evidence>
<organism evidence="12 13">
    <name type="scientific">Thermococcus paralvinellae</name>
    <dbReference type="NCBI Taxonomy" id="582419"/>
    <lineage>
        <taxon>Archaea</taxon>
        <taxon>Methanobacteriati</taxon>
        <taxon>Methanobacteriota</taxon>
        <taxon>Thermococci</taxon>
        <taxon>Thermococcales</taxon>
        <taxon>Thermococcaceae</taxon>
        <taxon>Thermococcus</taxon>
    </lineage>
</organism>
<dbReference type="UniPathway" id="UPA00344"/>
<feature type="domain" description="MoaB/Mog" evidence="11">
    <location>
        <begin position="209"/>
        <end position="345"/>
    </location>
</feature>
<evidence type="ECO:0000256" key="9">
    <source>
        <dbReference type="ARBA" id="ARBA00023150"/>
    </source>
</evidence>
<dbReference type="GO" id="GO:0005737">
    <property type="term" value="C:cytoplasm"/>
    <property type="evidence" value="ECO:0007669"/>
    <property type="project" value="TreeGrafter"/>
</dbReference>
<dbReference type="EMBL" id="CP006965">
    <property type="protein sequence ID" value="AHF80549.1"/>
    <property type="molecule type" value="Genomic_DNA"/>
</dbReference>
<dbReference type="InterPro" id="IPR038987">
    <property type="entry name" value="MoeA-like"/>
</dbReference>
<accession>W0I3E0</accession>
<comment type="cofactor">
    <cofactor evidence="1">
        <name>Mg(2+)</name>
        <dbReference type="ChEBI" id="CHEBI:18420"/>
    </cofactor>
</comment>
<dbReference type="NCBIfam" id="TIGR00177">
    <property type="entry name" value="molyb_syn"/>
    <property type="match status" value="1"/>
</dbReference>
<dbReference type="InterPro" id="IPR005111">
    <property type="entry name" value="MoeA_C_domain_IV"/>
</dbReference>
<dbReference type="HOGENOM" id="CLU_010186_7_2_2"/>
<dbReference type="Gene3D" id="2.40.340.10">
    <property type="entry name" value="MoeA, C-terminal, domain IV"/>
    <property type="match status" value="1"/>
</dbReference>
<dbReference type="Pfam" id="PF03453">
    <property type="entry name" value="MoeA_N"/>
    <property type="match status" value="1"/>
</dbReference>
<dbReference type="Pfam" id="PF00994">
    <property type="entry name" value="MoCF_biosynth"/>
    <property type="match status" value="1"/>
</dbReference>
<evidence type="ECO:0000256" key="8">
    <source>
        <dbReference type="ARBA" id="ARBA00022842"/>
    </source>
</evidence>
<dbReference type="InterPro" id="IPR001453">
    <property type="entry name" value="MoaB/Mog_dom"/>
</dbReference>
<keyword evidence="5" id="KW-0500">Molybdenum</keyword>
<dbReference type="SUPFAM" id="SSF63882">
    <property type="entry name" value="MoeA N-terminal region -like"/>
    <property type="match status" value="1"/>
</dbReference>